<evidence type="ECO:0000313" key="2">
    <source>
        <dbReference type="Proteomes" id="UP001053296"/>
    </source>
</evidence>
<reference evidence="1" key="1">
    <citation type="journal article" date="2022" name="Arch. Microbiol.">
        <title>Pseudodesulfovibrio sediminis sp. nov., a mesophilic and neutrophilic sulfate-reducing bacterium isolated from sediment of a brackish lake.</title>
        <authorList>
            <person name="Takahashi A."/>
            <person name="Kojima H."/>
            <person name="Watanabe M."/>
            <person name="Fukui M."/>
        </authorList>
    </citation>
    <scope>NUCLEOTIDE SEQUENCE</scope>
    <source>
        <strain evidence="1">SF6</strain>
    </source>
</reference>
<protein>
    <submittedName>
        <fullName evidence="1">Uncharacterized protein</fullName>
    </submittedName>
</protein>
<dbReference type="Proteomes" id="UP001053296">
    <property type="component" value="Chromosome"/>
</dbReference>
<gene>
    <name evidence="1" type="ORF">PSDVSF_24110</name>
</gene>
<sequence length="74" mass="7983">MIGHRLAPFAELKDNALAPDTYPPATVTTAPLLNNSATETTPAQQKPPILMQDGLGLHETGFTVYIPRRNGDII</sequence>
<dbReference type="EMBL" id="AP024485">
    <property type="protein sequence ID" value="BCS89169.1"/>
    <property type="molecule type" value="Genomic_DNA"/>
</dbReference>
<name>A0ABN6EVT0_9BACT</name>
<accession>A0ABN6EVT0</accession>
<proteinExistence type="predicted"/>
<evidence type="ECO:0000313" key="1">
    <source>
        <dbReference type="EMBL" id="BCS89169.1"/>
    </source>
</evidence>
<keyword evidence="2" id="KW-1185">Reference proteome</keyword>
<organism evidence="1 2">
    <name type="scientific">Pseudodesulfovibrio sediminis</name>
    <dbReference type="NCBI Taxonomy" id="2810563"/>
    <lineage>
        <taxon>Bacteria</taxon>
        <taxon>Pseudomonadati</taxon>
        <taxon>Thermodesulfobacteriota</taxon>
        <taxon>Desulfovibrionia</taxon>
        <taxon>Desulfovibrionales</taxon>
        <taxon>Desulfovibrionaceae</taxon>
    </lineage>
</organism>